<reference evidence="2" key="1">
    <citation type="submission" date="2021-01" db="EMBL/GenBank/DDBJ databases">
        <authorList>
            <person name="Corre E."/>
            <person name="Pelletier E."/>
            <person name="Niang G."/>
            <person name="Scheremetjew M."/>
            <person name="Finn R."/>
            <person name="Kale V."/>
            <person name="Holt S."/>
            <person name="Cochrane G."/>
            <person name="Meng A."/>
            <person name="Brown T."/>
            <person name="Cohen L."/>
        </authorList>
    </citation>
    <scope>NUCLEOTIDE SEQUENCE</scope>
    <source>
        <strain evidence="2">Grunow 1884</strain>
    </source>
</reference>
<sequence length="205" mass="23169">MFSQMKEFVFGLFAPLWYSGYFWHFMLMAPVFIPFLISPFLPVRSKAKAVVEVDCSSKKIWEVLTEDPSKCTIGPLGGNMDQQVKELEIITKGKDGVTEWKESFREGNVVTTVTTAEASKGKGRIVREMTTSGANMSAYWMYDIKKMGEKRCRITLSGHTDIKSGHWTTYVFRFSSWVTGGPKKGMVDHLNLVTEAAGAKRKWIS</sequence>
<proteinExistence type="predicted"/>
<organism evidence="2">
    <name type="scientific">Trieres chinensis</name>
    <name type="common">Marine centric diatom</name>
    <name type="synonym">Odontella sinensis</name>
    <dbReference type="NCBI Taxonomy" id="1514140"/>
    <lineage>
        <taxon>Eukaryota</taxon>
        <taxon>Sar</taxon>
        <taxon>Stramenopiles</taxon>
        <taxon>Ochrophyta</taxon>
        <taxon>Bacillariophyta</taxon>
        <taxon>Mediophyceae</taxon>
        <taxon>Biddulphiophycidae</taxon>
        <taxon>Eupodiscales</taxon>
        <taxon>Parodontellaceae</taxon>
        <taxon>Trieres</taxon>
    </lineage>
</organism>
<accession>A0A7S1ZUH1</accession>
<name>A0A7S1ZUH1_TRICV</name>
<keyword evidence="1" id="KW-0472">Membrane</keyword>
<dbReference type="EMBL" id="HBGO01026138">
    <property type="protein sequence ID" value="CAD9349451.1"/>
    <property type="molecule type" value="Transcribed_RNA"/>
</dbReference>
<evidence type="ECO:0000256" key="1">
    <source>
        <dbReference type="SAM" id="Phobius"/>
    </source>
</evidence>
<evidence type="ECO:0000313" key="2">
    <source>
        <dbReference type="EMBL" id="CAD9349451.1"/>
    </source>
</evidence>
<gene>
    <name evidence="2" type="ORF">OSIN01602_LOCUS15002</name>
</gene>
<protein>
    <submittedName>
        <fullName evidence="2">Uncharacterized protein</fullName>
    </submittedName>
</protein>
<keyword evidence="1" id="KW-0812">Transmembrane</keyword>
<dbReference type="AlphaFoldDB" id="A0A7S1ZUH1"/>
<feature type="transmembrane region" description="Helical" evidence="1">
    <location>
        <begin position="20"/>
        <end position="41"/>
    </location>
</feature>
<keyword evidence="1" id="KW-1133">Transmembrane helix</keyword>